<dbReference type="SUPFAM" id="SSF50965">
    <property type="entry name" value="Galactose oxidase, central domain"/>
    <property type="match status" value="1"/>
</dbReference>
<feature type="chain" id="PRO_5034584435" evidence="1">
    <location>
        <begin position="24"/>
        <end position="687"/>
    </location>
</feature>
<dbReference type="PANTHER" id="PTHR32208:SF68">
    <property type="entry name" value="GALACTOSE OXIDASE"/>
    <property type="match status" value="1"/>
</dbReference>
<dbReference type="InterPro" id="IPR013783">
    <property type="entry name" value="Ig-like_fold"/>
</dbReference>
<protein>
    <submittedName>
        <fullName evidence="3">Galactose oxidase</fullName>
    </submittedName>
</protein>
<dbReference type="OrthoDB" id="2019572at2759"/>
<dbReference type="InterPro" id="IPR015202">
    <property type="entry name" value="GO-like_E_set"/>
</dbReference>
<dbReference type="Gene3D" id="2.60.40.10">
    <property type="entry name" value="Immunoglobulins"/>
    <property type="match status" value="1"/>
</dbReference>
<dbReference type="InterPro" id="IPR037293">
    <property type="entry name" value="Gal_Oxidase_central_sf"/>
</dbReference>
<evidence type="ECO:0000256" key="1">
    <source>
        <dbReference type="SAM" id="SignalP"/>
    </source>
</evidence>
<accession>A0A8H4LJU0</accession>
<dbReference type="SMART" id="SM00612">
    <property type="entry name" value="Kelch"/>
    <property type="match status" value="3"/>
</dbReference>
<feature type="domain" description="F5/8 type C" evidence="2">
    <location>
        <begin position="40"/>
        <end position="195"/>
    </location>
</feature>
<dbReference type="Pfam" id="PF00754">
    <property type="entry name" value="F5_F8_type_C"/>
    <property type="match status" value="1"/>
</dbReference>
<dbReference type="Pfam" id="PF01344">
    <property type="entry name" value="Kelch_1"/>
    <property type="match status" value="1"/>
</dbReference>
<feature type="signal peptide" evidence="1">
    <location>
        <begin position="1"/>
        <end position="23"/>
    </location>
</feature>
<name>A0A8H4LJU0_9HYPO</name>
<comment type="caution">
    <text evidence="3">The sequence shown here is derived from an EMBL/GenBank/DDBJ whole genome shotgun (WGS) entry which is preliminary data.</text>
</comment>
<dbReference type="Gene3D" id="2.60.120.260">
    <property type="entry name" value="Galactose-binding domain-like"/>
    <property type="match status" value="1"/>
</dbReference>
<sequence length="687" mass="73481">MRSFYTLALCLGVLLCEDVAAVALPPSLKPKVGITVSSRSAKQYLSLRSSAPLGSVIDRKNWKVTCDSFQSDTPCSLAIDGDTGTFWHTQWGDSDTPPPHTYTIDMKTIQNVNGISMLPRQDDSENGWIGRHNVFLSTDNKNWGSPVATGTWYADNTEKYSNFETKRARYVKLVALTEANGNPWTSIAEINVFRAPSYTAPQGGIGQWGPTLDFPIIPVAGAVIPTTGQVLVWSSWRPDTMDGGPGGITLTSIWDPATGEISQRTVTETQHDMFCPGISMDGNGQIVVTGGNNAEKTSTFDPVANNWVPAPDMNIARGYHSSATTSEGKVFAIGGSWSGGSGGKNGEVYNPKTKVWTALPNADVNPMLTADAQGAFRSDNHAWLFGWKSGTVFQAGPSQNMNWYYTSGTGKVVSAGQRASSRGLDPDAMCGNAVMFDATKGKILTFGGSPDYQDSNATTNAHIITLGNPGTKPAVKFASEGLWNARAFHTSAVLPDGSVFITGGQSYPIPFADSTPQLTPELYVPSTDSFIKQQPNSIIRVYHSISILLPDGRVFNGGGGLCNQCTTNHFDAQIFTPNYLYDSKGNLAKRPKISKVSVTGIKVGGTVTVTTDSAVGSASLIRYGTATHTVNTDQRRIPLTLKNAGTNKYSFQVPSDPGIALPGYWMLFVMNSAGVPSVASTIKINLS</sequence>
<dbReference type="SMART" id="SM00231">
    <property type="entry name" value="FA58C"/>
    <property type="match status" value="1"/>
</dbReference>
<gene>
    <name evidence="3" type="ORF">FALBO_3618</name>
</gene>
<evidence type="ECO:0000313" key="3">
    <source>
        <dbReference type="EMBL" id="KAF4469467.1"/>
    </source>
</evidence>
<reference evidence="3 4" key="1">
    <citation type="submission" date="2020-01" db="EMBL/GenBank/DDBJ databases">
        <title>Identification and distribution of gene clusters putatively required for synthesis of sphingolipid metabolism inhibitors in phylogenetically diverse species of the filamentous fungus Fusarium.</title>
        <authorList>
            <person name="Kim H.-S."/>
            <person name="Busman M."/>
            <person name="Brown D.W."/>
            <person name="Divon H."/>
            <person name="Uhlig S."/>
            <person name="Proctor R.H."/>
        </authorList>
    </citation>
    <scope>NUCLEOTIDE SEQUENCE [LARGE SCALE GENOMIC DNA]</scope>
    <source>
        <strain evidence="3 4">NRRL 20459</strain>
    </source>
</reference>
<proteinExistence type="predicted"/>
<dbReference type="SUPFAM" id="SSF49785">
    <property type="entry name" value="Galactose-binding domain-like"/>
    <property type="match status" value="1"/>
</dbReference>
<dbReference type="InterPro" id="IPR014756">
    <property type="entry name" value="Ig_E-set"/>
</dbReference>
<dbReference type="PROSITE" id="PS50022">
    <property type="entry name" value="FA58C_3"/>
    <property type="match status" value="1"/>
</dbReference>
<dbReference type="InterPro" id="IPR011043">
    <property type="entry name" value="Gal_Oxase/kelch_b-propeller"/>
</dbReference>
<dbReference type="EMBL" id="JAADYS010000469">
    <property type="protein sequence ID" value="KAF4469467.1"/>
    <property type="molecule type" value="Genomic_DNA"/>
</dbReference>
<dbReference type="SUPFAM" id="SSF81296">
    <property type="entry name" value="E set domains"/>
    <property type="match status" value="1"/>
</dbReference>
<dbReference type="Pfam" id="PF09118">
    <property type="entry name" value="GO-like_E_set"/>
    <property type="match status" value="1"/>
</dbReference>
<organism evidence="3 4">
    <name type="scientific">Fusarium albosuccineum</name>
    <dbReference type="NCBI Taxonomy" id="1237068"/>
    <lineage>
        <taxon>Eukaryota</taxon>
        <taxon>Fungi</taxon>
        <taxon>Dikarya</taxon>
        <taxon>Ascomycota</taxon>
        <taxon>Pezizomycotina</taxon>
        <taxon>Sordariomycetes</taxon>
        <taxon>Hypocreomycetidae</taxon>
        <taxon>Hypocreales</taxon>
        <taxon>Nectriaceae</taxon>
        <taxon>Fusarium</taxon>
        <taxon>Fusarium decemcellulare species complex</taxon>
    </lineage>
</organism>
<keyword evidence="1" id="KW-0732">Signal</keyword>
<dbReference type="InterPro" id="IPR008979">
    <property type="entry name" value="Galactose-bd-like_sf"/>
</dbReference>
<dbReference type="CDD" id="cd02851">
    <property type="entry name" value="E_set_GO_C"/>
    <property type="match status" value="1"/>
</dbReference>
<dbReference type="PANTHER" id="PTHR32208">
    <property type="entry name" value="SECRETED PROTEIN-RELATED"/>
    <property type="match status" value="1"/>
</dbReference>
<dbReference type="AlphaFoldDB" id="A0A8H4LJU0"/>
<dbReference type="Gene3D" id="2.130.10.80">
    <property type="entry name" value="Galactose oxidase/kelch, beta-propeller"/>
    <property type="match status" value="1"/>
</dbReference>
<dbReference type="InterPro" id="IPR000421">
    <property type="entry name" value="FA58C"/>
</dbReference>
<evidence type="ECO:0000313" key="4">
    <source>
        <dbReference type="Proteomes" id="UP000554235"/>
    </source>
</evidence>
<dbReference type="InterPro" id="IPR006652">
    <property type="entry name" value="Kelch_1"/>
</dbReference>
<keyword evidence="4" id="KW-1185">Reference proteome</keyword>
<dbReference type="Proteomes" id="UP000554235">
    <property type="component" value="Unassembled WGS sequence"/>
</dbReference>
<evidence type="ECO:0000259" key="2">
    <source>
        <dbReference type="PROSITE" id="PS50022"/>
    </source>
</evidence>